<dbReference type="InterPro" id="IPR036188">
    <property type="entry name" value="FAD/NAD-bd_sf"/>
</dbReference>
<feature type="domain" description="FAD/NAD(P)-binding" evidence="1">
    <location>
        <begin position="12"/>
        <end position="305"/>
    </location>
</feature>
<evidence type="ECO:0000313" key="3">
    <source>
        <dbReference type="Proteomes" id="UP001185863"/>
    </source>
</evidence>
<reference evidence="2" key="1">
    <citation type="submission" date="2023-10" db="EMBL/GenBank/DDBJ databases">
        <title>Development of a sustainable strategy for remediation of hydrocarbon-contaminated territories based on the waste exchange concept.</title>
        <authorList>
            <person name="Krivoruchko A."/>
        </authorList>
    </citation>
    <scope>NUCLEOTIDE SEQUENCE</scope>
    <source>
        <strain evidence="2">IEGM 68</strain>
    </source>
</reference>
<gene>
    <name evidence="2" type="ORF">R4315_08760</name>
</gene>
<evidence type="ECO:0000259" key="1">
    <source>
        <dbReference type="Pfam" id="PF07992"/>
    </source>
</evidence>
<sequence length="403" mass="43618">MNANGGESDRSFDVLIVGGGNAGLSAAGRLIRRGITDVAVVEPQRVHTYRPLLSYVGGGQASLRSAERTQRSVTPHRCTWLQDTALVVDAAAKTVRCASGRTYGYTDLVLGPGLVPDTDALPGIDAALHTSAVASNYVDRAEETWKLVQAMPAGGHAVFTVPRPPVSCTGTTVKPLFLAAAHWKHTGRLPGVDITLVIDRPQLLGVPDLDARLLDHLRDLGVRVRHDTTVTELKPDERAITVTDSDGTPEHLSYDMLHLVPPFRGPRWLETSNLTGDDPHGLVDIDPHTFRHRAHPNVWAAGDGAAVDTDPSGGALRQQISILVDNLLATRQGRALTDYDGYTVAPITISSRRLIAGEYDRTGSVASSLPSFLDPLKPRRTAWAFDRYALPRIYWNLILGGRL</sequence>
<dbReference type="Proteomes" id="UP001185863">
    <property type="component" value="Unassembled WGS sequence"/>
</dbReference>
<dbReference type="PANTHER" id="PTHR10632">
    <property type="entry name" value="SULFIDE:QUINONE OXIDOREDUCTASE"/>
    <property type="match status" value="1"/>
</dbReference>
<dbReference type="EMBL" id="JAWLUP010000013">
    <property type="protein sequence ID" value="MDV7264636.1"/>
    <property type="molecule type" value="Genomic_DNA"/>
</dbReference>
<dbReference type="GO" id="GO:0070224">
    <property type="term" value="F:sulfide:quinone oxidoreductase activity"/>
    <property type="evidence" value="ECO:0007669"/>
    <property type="project" value="TreeGrafter"/>
</dbReference>
<dbReference type="PANTHER" id="PTHR10632:SF2">
    <property type="entry name" value="SULFIDE:QUINONE OXIDOREDUCTASE, MITOCHONDRIAL"/>
    <property type="match status" value="1"/>
</dbReference>
<protein>
    <submittedName>
        <fullName evidence="2">FAD-dependent oxidoreductase</fullName>
    </submittedName>
</protein>
<evidence type="ECO:0000313" key="2">
    <source>
        <dbReference type="EMBL" id="MDV7264636.1"/>
    </source>
</evidence>
<proteinExistence type="predicted"/>
<organism evidence="2 3">
    <name type="scientific">Rhodococcus oxybenzonivorans</name>
    <dbReference type="NCBI Taxonomy" id="1990687"/>
    <lineage>
        <taxon>Bacteria</taxon>
        <taxon>Bacillati</taxon>
        <taxon>Actinomycetota</taxon>
        <taxon>Actinomycetes</taxon>
        <taxon>Mycobacteriales</taxon>
        <taxon>Nocardiaceae</taxon>
        <taxon>Rhodococcus</taxon>
    </lineage>
</organism>
<dbReference type="Gene3D" id="3.50.50.60">
    <property type="entry name" value="FAD/NAD(P)-binding domain"/>
    <property type="match status" value="2"/>
</dbReference>
<dbReference type="SUPFAM" id="SSF51905">
    <property type="entry name" value="FAD/NAD(P)-binding domain"/>
    <property type="match status" value="1"/>
</dbReference>
<dbReference type="RefSeq" id="WP_317744719.1">
    <property type="nucleotide sequence ID" value="NZ_JAWLUP010000013.1"/>
</dbReference>
<accession>A0AAE5A5M6</accession>
<dbReference type="InterPro" id="IPR023753">
    <property type="entry name" value="FAD/NAD-binding_dom"/>
</dbReference>
<dbReference type="Pfam" id="PF07992">
    <property type="entry name" value="Pyr_redox_2"/>
    <property type="match status" value="1"/>
</dbReference>
<comment type="caution">
    <text evidence="2">The sequence shown here is derived from an EMBL/GenBank/DDBJ whole genome shotgun (WGS) entry which is preliminary data.</text>
</comment>
<name>A0AAE5A5M6_9NOCA</name>
<dbReference type="PRINTS" id="PR00420">
    <property type="entry name" value="RNGMNOXGNASE"/>
</dbReference>
<dbReference type="GO" id="GO:0071949">
    <property type="term" value="F:FAD binding"/>
    <property type="evidence" value="ECO:0007669"/>
    <property type="project" value="TreeGrafter"/>
</dbReference>
<dbReference type="GO" id="GO:0070221">
    <property type="term" value="P:sulfide oxidation, using sulfide:quinone oxidoreductase"/>
    <property type="evidence" value="ECO:0007669"/>
    <property type="project" value="TreeGrafter"/>
</dbReference>
<dbReference type="InterPro" id="IPR015904">
    <property type="entry name" value="Sulphide_quinone_reductase"/>
</dbReference>
<dbReference type="AlphaFoldDB" id="A0AAE5A5M6"/>